<sequence length="289" mass="34110">MPDDDTPRKAANPGIFYYNHKQTASESYFFHAHHGIELLYVYTGQGEIMLDNRTFALEPGTLVWFQPYQMHRVEVPPHNGLYTRSVLTFDPHLLEPYLVPFPELKLYFQWIWRGGMPQQIFKLNPDSRVIGLLDELYEEMNQHLNGTEENRALLLLLLLRQLKREVLPALPAGSHPSPRMQRYMESMTEWLERHYQEPFSLDGMANELHLSPYHVSHLFKQNTGITISRYLTLRRIREACFLLANTAKPVHEIAWLVGRFNSAYFCKIFKENKGLSPENYRKAYRENRR</sequence>
<dbReference type="EMBL" id="QRDZ01000023">
    <property type="protein sequence ID" value="RED64444.1"/>
    <property type="molecule type" value="Genomic_DNA"/>
</dbReference>
<dbReference type="InterPro" id="IPR009057">
    <property type="entry name" value="Homeodomain-like_sf"/>
</dbReference>
<dbReference type="Pfam" id="PF02311">
    <property type="entry name" value="AraC_binding"/>
    <property type="match status" value="1"/>
</dbReference>
<dbReference type="SMART" id="SM00342">
    <property type="entry name" value="HTH_ARAC"/>
    <property type="match status" value="1"/>
</dbReference>
<dbReference type="InterPro" id="IPR037923">
    <property type="entry name" value="HTH-like"/>
</dbReference>
<accession>A0A3D9IRP5</accession>
<organism evidence="5 6">
    <name type="scientific">Cohnella phaseoli</name>
    <dbReference type="NCBI Taxonomy" id="456490"/>
    <lineage>
        <taxon>Bacteria</taxon>
        <taxon>Bacillati</taxon>
        <taxon>Bacillota</taxon>
        <taxon>Bacilli</taxon>
        <taxon>Bacillales</taxon>
        <taxon>Paenibacillaceae</taxon>
        <taxon>Cohnella</taxon>
    </lineage>
</organism>
<dbReference type="RefSeq" id="WP_116063427.1">
    <property type="nucleotide sequence ID" value="NZ_QRDZ01000023.1"/>
</dbReference>
<protein>
    <submittedName>
        <fullName evidence="5">AraC-like protein</fullName>
    </submittedName>
</protein>
<dbReference type="CDD" id="cd02208">
    <property type="entry name" value="cupin_RmlC-like"/>
    <property type="match status" value="1"/>
</dbReference>
<evidence type="ECO:0000259" key="4">
    <source>
        <dbReference type="PROSITE" id="PS01124"/>
    </source>
</evidence>
<dbReference type="GO" id="GO:0003700">
    <property type="term" value="F:DNA-binding transcription factor activity"/>
    <property type="evidence" value="ECO:0007669"/>
    <property type="project" value="InterPro"/>
</dbReference>
<feature type="domain" description="HTH araC/xylS-type" evidence="4">
    <location>
        <begin position="185"/>
        <end position="283"/>
    </location>
</feature>
<keyword evidence="2" id="KW-0238">DNA-binding</keyword>
<dbReference type="Pfam" id="PF12833">
    <property type="entry name" value="HTH_18"/>
    <property type="match status" value="1"/>
</dbReference>
<proteinExistence type="predicted"/>
<reference evidence="5 6" key="1">
    <citation type="submission" date="2018-07" db="EMBL/GenBank/DDBJ databases">
        <title>Genomic Encyclopedia of Type Strains, Phase III (KMG-III): the genomes of soil and plant-associated and newly described type strains.</title>
        <authorList>
            <person name="Whitman W."/>
        </authorList>
    </citation>
    <scope>NUCLEOTIDE SEQUENCE [LARGE SCALE GENOMIC DNA]</scope>
    <source>
        <strain evidence="5 6">CECT 7287</strain>
    </source>
</reference>
<evidence type="ECO:0000256" key="2">
    <source>
        <dbReference type="ARBA" id="ARBA00023125"/>
    </source>
</evidence>
<comment type="caution">
    <text evidence="5">The sequence shown here is derived from an EMBL/GenBank/DDBJ whole genome shotgun (WGS) entry which is preliminary data.</text>
</comment>
<dbReference type="GO" id="GO:0043565">
    <property type="term" value="F:sequence-specific DNA binding"/>
    <property type="evidence" value="ECO:0007669"/>
    <property type="project" value="InterPro"/>
</dbReference>
<dbReference type="InterPro" id="IPR003313">
    <property type="entry name" value="AraC-bd"/>
</dbReference>
<dbReference type="OrthoDB" id="9809338at2"/>
<dbReference type="PROSITE" id="PS01124">
    <property type="entry name" value="HTH_ARAC_FAMILY_2"/>
    <property type="match status" value="1"/>
</dbReference>
<dbReference type="InterPro" id="IPR018060">
    <property type="entry name" value="HTH_AraC"/>
</dbReference>
<dbReference type="Proteomes" id="UP000256977">
    <property type="component" value="Unassembled WGS sequence"/>
</dbReference>
<dbReference type="SUPFAM" id="SSF51215">
    <property type="entry name" value="Regulatory protein AraC"/>
    <property type="match status" value="1"/>
</dbReference>
<dbReference type="Gene3D" id="1.10.10.60">
    <property type="entry name" value="Homeodomain-like"/>
    <property type="match status" value="2"/>
</dbReference>
<gene>
    <name evidence="5" type="ORF">DFP98_123116</name>
</gene>
<keyword evidence="3" id="KW-0804">Transcription</keyword>
<keyword evidence="1" id="KW-0805">Transcription regulation</keyword>
<dbReference type="Gene3D" id="2.60.120.10">
    <property type="entry name" value="Jelly Rolls"/>
    <property type="match status" value="1"/>
</dbReference>
<keyword evidence="6" id="KW-1185">Reference proteome</keyword>
<dbReference type="InterPro" id="IPR014710">
    <property type="entry name" value="RmlC-like_jellyroll"/>
</dbReference>
<dbReference type="AlphaFoldDB" id="A0A3D9IRP5"/>
<evidence type="ECO:0000256" key="3">
    <source>
        <dbReference type="ARBA" id="ARBA00023163"/>
    </source>
</evidence>
<dbReference type="PANTHER" id="PTHR43280:SF2">
    <property type="entry name" value="HTH-TYPE TRANSCRIPTIONAL REGULATOR EXSA"/>
    <property type="match status" value="1"/>
</dbReference>
<name>A0A3D9IRP5_9BACL</name>
<evidence type="ECO:0000313" key="6">
    <source>
        <dbReference type="Proteomes" id="UP000256977"/>
    </source>
</evidence>
<dbReference type="SUPFAM" id="SSF46689">
    <property type="entry name" value="Homeodomain-like"/>
    <property type="match status" value="2"/>
</dbReference>
<evidence type="ECO:0000313" key="5">
    <source>
        <dbReference type="EMBL" id="RED64444.1"/>
    </source>
</evidence>
<dbReference type="PANTHER" id="PTHR43280">
    <property type="entry name" value="ARAC-FAMILY TRANSCRIPTIONAL REGULATOR"/>
    <property type="match status" value="1"/>
</dbReference>
<evidence type="ECO:0000256" key="1">
    <source>
        <dbReference type="ARBA" id="ARBA00023015"/>
    </source>
</evidence>